<feature type="signal peptide" evidence="1">
    <location>
        <begin position="1"/>
        <end position="21"/>
    </location>
</feature>
<dbReference type="STRING" id="1393122.SAMN05660895_1088"/>
<dbReference type="Proteomes" id="UP000199537">
    <property type="component" value="Unassembled WGS sequence"/>
</dbReference>
<dbReference type="AlphaFoldDB" id="A0A1I7N9Z5"/>
<keyword evidence="3" id="KW-1185">Reference proteome</keyword>
<keyword evidence="1" id="KW-0732">Signal</keyword>
<organism evidence="2 3">
    <name type="scientific">Thermoflavifilum thermophilum</name>
    <dbReference type="NCBI Taxonomy" id="1393122"/>
    <lineage>
        <taxon>Bacteria</taxon>
        <taxon>Pseudomonadati</taxon>
        <taxon>Bacteroidota</taxon>
        <taxon>Chitinophagia</taxon>
        <taxon>Chitinophagales</taxon>
        <taxon>Chitinophagaceae</taxon>
        <taxon>Thermoflavifilum</taxon>
    </lineage>
</organism>
<accession>A0A1I7N9Z5</accession>
<evidence type="ECO:0000313" key="3">
    <source>
        <dbReference type="Proteomes" id="UP000199537"/>
    </source>
</evidence>
<reference evidence="3" key="1">
    <citation type="submission" date="2016-10" db="EMBL/GenBank/DDBJ databases">
        <authorList>
            <person name="Varghese N."/>
            <person name="Submissions S."/>
        </authorList>
    </citation>
    <scope>NUCLEOTIDE SEQUENCE [LARGE SCALE GENOMIC DNA]</scope>
    <source>
        <strain evidence="3">DSM 14807</strain>
    </source>
</reference>
<feature type="chain" id="PRO_5011488323" evidence="1">
    <location>
        <begin position="22"/>
        <end position="496"/>
    </location>
</feature>
<dbReference type="OrthoDB" id="785205at2"/>
<dbReference type="EMBL" id="FPCJ01000001">
    <property type="protein sequence ID" value="SFV31485.1"/>
    <property type="molecule type" value="Genomic_DNA"/>
</dbReference>
<sequence length="496" mass="55212">MKQPYLICQASSLCISLLALCCLVSCSRSSDHHEVDMQIHRVYFKVSGFESQIAPLAGLLPGISKPGNIAWPADRYGAFWRTQEQYLYYWSFNDSSLAPDIALNAGAAIICNQGQASTSFATGFAKDSFPAGLSLSIRGLESVVIQMPLQKVGAITSFGFDISSSNTGPKDFAILYSNDDGASYHTLSDSNPFLNMGSQARNSFSFRLDTLPLDLHRSLYIKFLPKAGDRTQVSDYNPATGITRLDNVYLSGIADSTPAFAYQKLDYFIFRESDSLLFAHGSFDLAQQNPEFQLSLPSGRYLAHLVASFSQQPLIWSDTIVPASQHFLALQPADYLAAVYGFADTFSVYGDQVIQAVLKRYYSQIQFQFTDAQGLEQINRIVVEPLHPVWWFAPFNPQLAQPPAVNNLEGQTFELAFDPSTKGFTFHQFLGNVAQPVLLRYRIYLYGKPGLLRQFEVSQAIVNNVKLTFKGRALGYGTNFGILLDEQWQSEQESDF</sequence>
<evidence type="ECO:0000256" key="1">
    <source>
        <dbReference type="SAM" id="SignalP"/>
    </source>
</evidence>
<gene>
    <name evidence="2" type="ORF">SAMN05660895_1088</name>
</gene>
<name>A0A1I7N9Z5_9BACT</name>
<protein>
    <submittedName>
        <fullName evidence="2">Uncharacterized protein</fullName>
    </submittedName>
</protein>
<proteinExistence type="predicted"/>
<evidence type="ECO:0000313" key="2">
    <source>
        <dbReference type="EMBL" id="SFV31485.1"/>
    </source>
</evidence>
<dbReference type="RefSeq" id="WP_143103960.1">
    <property type="nucleotide sequence ID" value="NZ_FPCJ01000001.1"/>
</dbReference>